<organism evidence="2 3">
    <name type="scientific">Vitis vinifera</name>
    <name type="common">Grape</name>
    <dbReference type="NCBI Taxonomy" id="29760"/>
    <lineage>
        <taxon>Eukaryota</taxon>
        <taxon>Viridiplantae</taxon>
        <taxon>Streptophyta</taxon>
        <taxon>Embryophyta</taxon>
        <taxon>Tracheophyta</taxon>
        <taxon>Spermatophyta</taxon>
        <taxon>Magnoliopsida</taxon>
        <taxon>eudicotyledons</taxon>
        <taxon>Gunneridae</taxon>
        <taxon>Pentapetalae</taxon>
        <taxon>rosids</taxon>
        <taxon>Vitales</taxon>
        <taxon>Vitaceae</taxon>
        <taxon>Viteae</taxon>
        <taxon>Vitis</taxon>
    </lineage>
</organism>
<dbReference type="AlphaFoldDB" id="A0A438H1B8"/>
<evidence type="ECO:0000313" key="3">
    <source>
        <dbReference type="Proteomes" id="UP000288805"/>
    </source>
</evidence>
<proteinExistence type="predicted"/>
<feature type="compositionally biased region" description="Low complexity" evidence="1">
    <location>
        <begin position="53"/>
        <end position="69"/>
    </location>
</feature>
<evidence type="ECO:0000313" key="2">
    <source>
        <dbReference type="EMBL" id="RVW78268.1"/>
    </source>
</evidence>
<name>A0A438H1B8_VITVI</name>
<accession>A0A438H1B8</accession>
<evidence type="ECO:0000256" key="1">
    <source>
        <dbReference type="SAM" id="MobiDB-lite"/>
    </source>
</evidence>
<reference evidence="2 3" key="1">
    <citation type="journal article" date="2018" name="PLoS Genet.">
        <title>Population sequencing reveals clonal diversity and ancestral inbreeding in the grapevine cultivar Chardonnay.</title>
        <authorList>
            <person name="Roach M.J."/>
            <person name="Johnson D.L."/>
            <person name="Bohlmann J."/>
            <person name="van Vuuren H.J."/>
            <person name="Jones S.J."/>
            <person name="Pretorius I.S."/>
            <person name="Schmidt S.A."/>
            <person name="Borneman A.R."/>
        </authorList>
    </citation>
    <scope>NUCLEOTIDE SEQUENCE [LARGE SCALE GENOMIC DNA]</scope>
    <source>
        <strain evidence="3">cv. Chardonnay</strain>
        <tissue evidence="2">Leaf</tissue>
    </source>
</reference>
<gene>
    <name evidence="2" type="ORF">CK203_055737</name>
</gene>
<dbReference type="Proteomes" id="UP000288805">
    <property type="component" value="Unassembled WGS sequence"/>
</dbReference>
<sequence>MRPPSLIVLVRAPPIIGQGRGGHRVGQRHVPSASTLVQPSHPPVTSILPLFQPSTSLDPPLSPPDVSLPAPSPRPETTMPSTFTLVKPSIALDLPFPLSCYIYTDFFTSTSTLSIYII</sequence>
<feature type="region of interest" description="Disordered" evidence="1">
    <location>
        <begin position="44"/>
        <end position="80"/>
    </location>
</feature>
<comment type="caution">
    <text evidence="2">The sequence shown here is derived from an EMBL/GenBank/DDBJ whole genome shotgun (WGS) entry which is preliminary data.</text>
</comment>
<protein>
    <submittedName>
        <fullName evidence="2">Uncharacterized protein</fullName>
    </submittedName>
</protein>
<dbReference type="EMBL" id="QGNW01000298">
    <property type="protein sequence ID" value="RVW78268.1"/>
    <property type="molecule type" value="Genomic_DNA"/>
</dbReference>